<dbReference type="PANTHER" id="PTHR34477">
    <property type="entry name" value="UPF0213 PROTEIN YHBQ"/>
    <property type="match status" value="1"/>
</dbReference>
<gene>
    <name evidence="3" type="ORF">SAMN05421739_105376</name>
</gene>
<dbReference type="Gene3D" id="3.40.1440.10">
    <property type="entry name" value="GIY-YIG endonuclease"/>
    <property type="match status" value="1"/>
</dbReference>
<keyword evidence="3" id="KW-0255">Endonuclease</keyword>
<name>A0A1I2X466_9BACT</name>
<dbReference type="EMBL" id="FOOT01000005">
    <property type="protein sequence ID" value="SFH08324.1"/>
    <property type="molecule type" value="Genomic_DNA"/>
</dbReference>
<sequence>MASHNYFVYITTNPKRTTLYTGVTNDLPRRLKEHFLNSGNPASFAGKYFCYNLIYYERHTHVEHAIVREKEIKKWNRSKKEELINSFNPFWKFLNLEVEDE</sequence>
<organism evidence="3 4">
    <name type="scientific">Pontibacter chinhatensis</name>
    <dbReference type="NCBI Taxonomy" id="1436961"/>
    <lineage>
        <taxon>Bacteria</taxon>
        <taxon>Pseudomonadati</taxon>
        <taxon>Bacteroidota</taxon>
        <taxon>Cytophagia</taxon>
        <taxon>Cytophagales</taxon>
        <taxon>Hymenobacteraceae</taxon>
        <taxon>Pontibacter</taxon>
    </lineage>
</organism>
<keyword evidence="3" id="KW-0378">Hydrolase</keyword>
<dbReference type="GO" id="GO:0004519">
    <property type="term" value="F:endonuclease activity"/>
    <property type="evidence" value="ECO:0007669"/>
    <property type="project" value="UniProtKB-KW"/>
</dbReference>
<dbReference type="PANTHER" id="PTHR34477:SF5">
    <property type="entry name" value="BSL5627 PROTEIN"/>
    <property type="match status" value="1"/>
</dbReference>
<dbReference type="InterPro" id="IPR050190">
    <property type="entry name" value="UPF0213_domain"/>
</dbReference>
<dbReference type="AlphaFoldDB" id="A0A1I2X466"/>
<dbReference type="InterPro" id="IPR035901">
    <property type="entry name" value="GIY-YIG_endonuc_sf"/>
</dbReference>
<dbReference type="OrthoDB" id="1495241at2"/>
<dbReference type="STRING" id="1436961.SAMN05421739_105376"/>
<protein>
    <submittedName>
        <fullName evidence="3">Putative endonuclease</fullName>
    </submittedName>
</protein>
<dbReference type="SUPFAM" id="SSF82771">
    <property type="entry name" value="GIY-YIG endonuclease"/>
    <property type="match status" value="1"/>
</dbReference>
<accession>A0A1I2X466</accession>
<keyword evidence="3" id="KW-0540">Nuclease</keyword>
<dbReference type="PROSITE" id="PS50164">
    <property type="entry name" value="GIY_YIG"/>
    <property type="match status" value="1"/>
</dbReference>
<dbReference type="Pfam" id="PF01541">
    <property type="entry name" value="GIY-YIG"/>
    <property type="match status" value="1"/>
</dbReference>
<dbReference type="CDD" id="cd10448">
    <property type="entry name" value="GIY-YIG_unchar_3"/>
    <property type="match status" value="1"/>
</dbReference>
<dbReference type="Proteomes" id="UP000198724">
    <property type="component" value="Unassembled WGS sequence"/>
</dbReference>
<evidence type="ECO:0000313" key="3">
    <source>
        <dbReference type="EMBL" id="SFH08324.1"/>
    </source>
</evidence>
<evidence type="ECO:0000313" key="4">
    <source>
        <dbReference type="Proteomes" id="UP000198724"/>
    </source>
</evidence>
<keyword evidence="4" id="KW-1185">Reference proteome</keyword>
<evidence type="ECO:0000259" key="2">
    <source>
        <dbReference type="PROSITE" id="PS50164"/>
    </source>
</evidence>
<dbReference type="InterPro" id="IPR000305">
    <property type="entry name" value="GIY-YIG_endonuc"/>
</dbReference>
<comment type="similarity">
    <text evidence="1">Belongs to the UPF0213 family.</text>
</comment>
<proteinExistence type="inferred from homology"/>
<reference evidence="4" key="1">
    <citation type="submission" date="2016-10" db="EMBL/GenBank/DDBJ databases">
        <authorList>
            <person name="Varghese N."/>
            <person name="Submissions S."/>
        </authorList>
    </citation>
    <scope>NUCLEOTIDE SEQUENCE [LARGE SCALE GENOMIC DNA]</scope>
    <source>
        <strain evidence="4">LP51</strain>
    </source>
</reference>
<feature type="domain" description="GIY-YIG" evidence="2">
    <location>
        <begin position="4"/>
        <end position="82"/>
    </location>
</feature>
<evidence type="ECO:0000256" key="1">
    <source>
        <dbReference type="ARBA" id="ARBA00007435"/>
    </source>
</evidence>